<dbReference type="AlphaFoldDB" id="A0A2U1ZST8"/>
<evidence type="ECO:0008006" key="4">
    <source>
        <dbReference type="Google" id="ProtNLM"/>
    </source>
</evidence>
<keyword evidence="3" id="KW-1185">Reference proteome</keyword>
<gene>
    <name evidence="2" type="ORF">C8046_04540</name>
</gene>
<feature type="region of interest" description="Disordered" evidence="1">
    <location>
        <begin position="142"/>
        <end position="180"/>
    </location>
</feature>
<dbReference type="OrthoDB" id="3256964at2"/>
<dbReference type="Pfam" id="PF10722">
    <property type="entry name" value="YbjN"/>
    <property type="match status" value="1"/>
</dbReference>
<dbReference type="Proteomes" id="UP000245166">
    <property type="component" value="Unassembled WGS sequence"/>
</dbReference>
<evidence type="ECO:0000313" key="3">
    <source>
        <dbReference type="Proteomes" id="UP000245166"/>
    </source>
</evidence>
<proteinExistence type="predicted"/>
<organism evidence="2 3">
    <name type="scientific">Serinibacter arcticus</name>
    <dbReference type="NCBI Taxonomy" id="1655435"/>
    <lineage>
        <taxon>Bacteria</taxon>
        <taxon>Bacillati</taxon>
        <taxon>Actinomycetota</taxon>
        <taxon>Actinomycetes</taxon>
        <taxon>Micrococcales</taxon>
        <taxon>Beutenbergiaceae</taxon>
        <taxon>Serinibacter</taxon>
    </lineage>
</organism>
<evidence type="ECO:0000313" key="2">
    <source>
        <dbReference type="EMBL" id="PWD50049.1"/>
    </source>
</evidence>
<evidence type="ECO:0000256" key="1">
    <source>
        <dbReference type="SAM" id="MobiDB-lite"/>
    </source>
</evidence>
<sequence length="191" mass="20587">MRAGRDRVSVVTPELLREVVSERGELVRELPQGVAGHVEGHAYQVLVEGTDLVVRTRWARLLPPPARRGAAQLVNDWNRDRILPTLHIEDTEEGLAVVAVSATSIAVGLSADQVAEAVDVALTVTAHALRSLAASVPRAERGRTVGRAVGPSADAERRQTQRDGDRGRARTARRRHAARVAAVAPVLPRLP</sequence>
<reference evidence="2 3" key="1">
    <citation type="submission" date="2018-03" db="EMBL/GenBank/DDBJ databases">
        <title>Genome assembly of novel Miniimonas species PCH200.</title>
        <authorList>
            <person name="Thakur V."/>
            <person name="Kumar V."/>
            <person name="Singh D."/>
        </authorList>
    </citation>
    <scope>NUCLEOTIDE SEQUENCE [LARGE SCALE GENOMIC DNA]</scope>
    <source>
        <strain evidence="2 3">PCH200</strain>
    </source>
</reference>
<accession>A0A2U1ZST8</accession>
<protein>
    <recommendedName>
        <fullName evidence="4">YbjN domain-containing protein</fullName>
    </recommendedName>
</protein>
<dbReference type="InterPro" id="IPR019660">
    <property type="entry name" value="Put_sensory_transdc_reg_YbjN"/>
</dbReference>
<feature type="compositionally biased region" description="Basic residues" evidence="1">
    <location>
        <begin position="169"/>
        <end position="178"/>
    </location>
</feature>
<feature type="compositionally biased region" description="Basic and acidic residues" evidence="1">
    <location>
        <begin position="154"/>
        <end position="168"/>
    </location>
</feature>
<dbReference type="EMBL" id="PYHR01000002">
    <property type="protein sequence ID" value="PWD50049.1"/>
    <property type="molecule type" value="Genomic_DNA"/>
</dbReference>
<name>A0A2U1ZST8_9MICO</name>
<comment type="caution">
    <text evidence="2">The sequence shown here is derived from an EMBL/GenBank/DDBJ whole genome shotgun (WGS) entry which is preliminary data.</text>
</comment>